<dbReference type="PROSITE" id="PS00518">
    <property type="entry name" value="ZF_RING_1"/>
    <property type="match status" value="1"/>
</dbReference>
<keyword evidence="12" id="KW-1185">Reference proteome</keyword>
<keyword evidence="4" id="KW-0862">Zinc</keyword>
<dbReference type="PROSITE" id="PS50089">
    <property type="entry name" value="ZF_RING_2"/>
    <property type="match status" value="1"/>
</dbReference>
<keyword evidence="2" id="KW-0479">Metal-binding</keyword>
<evidence type="ECO:0000256" key="3">
    <source>
        <dbReference type="ARBA" id="ARBA00022771"/>
    </source>
</evidence>
<dbReference type="PROSITE" id="PS50188">
    <property type="entry name" value="B302_SPRY"/>
    <property type="match status" value="1"/>
</dbReference>
<name>A0A8C5C4D2_GADMO</name>
<dbReference type="Pfam" id="PF13765">
    <property type="entry name" value="PRY"/>
    <property type="match status" value="1"/>
</dbReference>
<dbReference type="InterPro" id="IPR006574">
    <property type="entry name" value="PRY"/>
</dbReference>
<dbReference type="SUPFAM" id="SSF57845">
    <property type="entry name" value="B-box zinc-binding domain"/>
    <property type="match status" value="1"/>
</dbReference>
<dbReference type="PANTHER" id="PTHR25465:SF49">
    <property type="entry name" value="BLOODTHIRSTY-RELATED GENE FAMILY, MEMBER 1-RELATED"/>
    <property type="match status" value="1"/>
</dbReference>
<feature type="coiled-coil region" evidence="7">
    <location>
        <begin position="287"/>
        <end position="321"/>
    </location>
</feature>
<dbReference type="SMART" id="SM00184">
    <property type="entry name" value="RING"/>
    <property type="match status" value="1"/>
</dbReference>
<proteinExistence type="predicted"/>
<dbReference type="Ensembl" id="ENSGMOT00000048733.1">
    <property type="protein sequence ID" value="ENSGMOP00000053076.1"/>
    <property type="gene ID" value="ENSGMOG00000003297.2"/>
</dbReference>
<dbReference type="InterPro" id="IPR001841">
    <property type="entry name" value="Znf_RING"/>
</dbReference>
<dbReference type="CDD" id="cd13733">
    <property type="entry name" value="SPRY_PRY_C-I_1"/>
    <property type="match status" value="1"/>
</dbReference>
<evidence type="ECO:0000259" key="9">
    <source>
        <dbReference type="PROSITE" id="PS50089"/>
    </source>
</evidence>
<dbReference type="GO" id="GO:0045087">
    <property type="term" value="P:innate immune response"/>
    <property type="evidence" value="ECO:0007669"/>
    <property type="project" value="UniProtKB-KW"/>
</dbReference>
<evidence type="ECO:0000256" key="1">
    <source>
        <dbReference type="ARBA" id="ARBA00022588"/>
    </source>
</evidence>
<keyword evidence="5" id="KW-0391">Immunity</keyword>
<dbReference type="InterPro" id="IPR000315">
    <property type="entry name" value="Znf_B-box"/>
</dbReference>
<feature type="domain" description="B30.2/SPRY" evidence="10">
    <location>
        <begin position="373"/>
        <end position="566"/>
    </location>
</feature>
<dbReference type="CDD" id="cd19769">
    <property type="entry name" value="Bbox2_TRIM16-like"/>
    <property type="match status" value="1"/>
</dbReference>
<evidence type="ECO:0000256" key="8">
    <source>
        <dbReference type="SAM" id="MobiDB-lite"/>
    </source>
</evidence>
<dbReference type="Proteomes" id="UP000694546">
    <property type="component" value="Chromosome 17"/>
</dbReference>
<keyword evidence="3 6" id="KW-0863">Zinc-finger</keyword>
<accession>A0A8C5C4D2</accession>
<dbReference type="InterPro" id="IPR013320">
    <property type="entry name" value="ConA-like_dom_sf"/>
</dbReference>
<feature type="compositionally biased region" description="Basic and acidic residues" evidence="8">
    <location>
        <begin position="1"/>
        <end position="13"/>
    </location>
</feature>
<evidence type="ECO:0000256" key="6">
    <source>
        <dbReference type="PROSITE-ProRule" id="PRU00175"/>
    </source>
</evidence>
<dbReference type="SUPFAM" id="SSF57850">
    <property type="entry name" value="RING/U-box"/>
    <property type="match status" value="1"/>
</dbReference>
<keyword evidence="7" id="KW-0175">Coiled coil</keyword>
<dbReference type="Pfam" id="PF00622">
    <property type="entry name" value="SPRY"/>
    <property type="match status" value="1"/>
</dbReference>
<feature type="region of interest" description="Disordered" evidence="8">
    <location>
        <begin position="1"/>
        <end position="35"/>
    </location>
</feature>
<dbReference type="GeneTree" id="ENSGT01040000240385"/>
<feature type="domain" description="RING-type" evidence="9">
    <location>
        <begin position="46"/>
        <end position="85"/>
    </location>
</feature>
<dbReference type="InterPro" id="IPR001870">
    <property type="entry name" value="B30.2/SPRY"/>
</dbReference>
<dbReference type="SUPFAM" id="SSF49899">
    <property type="entry name" value="Concanavalin A-like lectins/glucanases"/>
    <property type="match status" value="1"/>
</dbReference>
<dbReference type="InterPro" id="IPR017907">
    <property type="entry name" value="Znf_RING_CS"/>
</dbReference>
<evidence type="ECO:0000256" key="7">
    <source>
        <dbReference type="SAM" id="Coils"/>
    </source>
</evidence>
<evidence type="ECO:0000256" key="5">
    <source>
        <dbReference type="ARBA" id="ARBA00022859"/>
    </source>
</evidence>
<protein>
    <submittedName>
        <fullName evidence="11">E3 ubiquitin-protein ligase TRIM21-like</fullName>
    </submittedName>
</protein>
<dbReference type="Gene3D" id="3.30.40.10">
    <property type="entry name" value="Zinc/RING finger domain, C3HC4 (zinc finger)"/>
    <property type="match status" value="1"/>
</dbReference>
<evidence type="ECO:0000313" key="12">
    <source>
        <dbReference type="Proteomes" id="UP000694546"/>
    </source>
</evidence>
<dbReference type="Pfam" id="PF13923">
    <property type="entry name" value="zf-C3HC4_2"/>
    <property type="match status" value="1"/>
</dbReference>
<dbReference type="Pfam" id="PF25600">
    <property type="entry name" value="TRIM_CC"/>
    <property type="match status" value="1"/>
</dbReference>
<dbReference type="Gene3D" id="3.30.160.60">
    <property type="entry name" value="Classic Zinc Finger"/>
    <property type="match status" value="1"/>
</dbReference>
<dbReference type="SMART" id="SM00589">
    <property type="entry name" value="PRY"/>
    <property type="match status" value="1"/>
</dbReference>
<evidence type="ECO:0000256" key="4">
    <source>
        <dbReference type="ARBA" id="ARBA00022833"/>
    </source>
</evidence>
<dbReference type="AlphaFoldDB" id="A0A8C5C4D2"/>
<dbReference type="PANTHER" id="PTHR25465">
    <property type="entry name" value="B-BOX DOMAIN CONTAINING"/>
    <property type="match status" value="1"/>
</dbReference>
<dbReference type="InterPro" id="IPR043136">
    <property type="entry name" value="B30.2/SPRY_sf"/>
</dbReference>
<sequence>MDTMGDLHGDNPRANESLMSLRPIPDPARSAQPSGLSLPVERHLSCPICNDLFLDPVTTCCGHSFCKACLNRNAMYSDNSCPTCRQHLSRIPEVNVILEGLLQDLHQARLEARGQMAEGSAGRPREVVCDVCIGPGARKALMSCLVCLLSYCRAHLEGHNSRNRLRGHRMVAPVENLDDRACPEHGRPLELYCRDSDRCICVLCVEEGREVVSVEKEWEEKRGQLNYLEVTFQGGIARRRNKLQEIRSSIRVSQDHLRRERTNINGILSSLISYVEIAKRHVLLPMDERSQAVARRAEELKEQLNNKIEELRKNISDLRCISDTEDPIYFLQNFPSTQDLDEENNLTEIALDASTSFGTFRSIIKNLMDEILDKLELLTPIELQRIVRFAVDVKLDPSTAHPRLIVSGDEKEVQDGGGIQVVPRGAQRFDLYSCVLGRNRLTSGKAYWQVEVGDKLGWDLGVTTVTSQRKGKLVFKPDTNYWVIAHYDGDGYAAMTALPKKLALKAKPKMVGVFLDYEEGLVSFYDLTSSLHIFSFTACVFSGELCPYFSPHNELDEGRPLVITAV</sequence>
<evidence type="ECO:0000256" key="2">
    <source>
        <dbReference type="ARBA" id="ARBA00022723"/>
    </source>
</evidence>
<dbReference type="GO" id="GO:0005737">
    <property type="term" value="C:cytoplasm"/>
    <property type="evidence" value="ECO:0007669"/>
    <property type="project" value="UniProtKB-ARBA"/>
</dbReference>
<dbReference type="InterPro" id="IPR013083">
    <property type="entry name" value="Znf_RING/FYVE/PHD"/>
</dbReference>
<dbReference type="InterPro" id="IPR003877">
    <property type="entry name" value="SPRY_dom"/>
</dbReference>
<dbReference type="SMART" id="SM00449">
    <property type="entry name" value="SPRY"/>
    <property type="match status" value="1"/>
</dbReference>
<dbReference type="FunFam" id="2.60.120.920:FF:000004">
    <property type="entry name" value="Butyrophilin subfamily 1 member A1"/>
    <property type="match status" value="1"/>
</dbReference>
<gene>
    <name evidence="11" type="primary">LOC115529225</name>
</gene>
<dbReference type="InterPro" id="IPR051051">
    <property type="entry name" value="E3_ubiq-ligase_TRIM/RNF"/>
</dbReference>
<dbReference type="Gene3D" id="2.60.120.920">
    <property type="match status" value="1"/>
</dbReference>
<evidence type="ECO:0000259" key="10">
    <source>
        <dbReference type="PROSITE" id="PS50188"/>
    </source>
</evidence>
<dbReference type="PRINTS" id="PR01407">
    <property type="entry name" value="BUTYPHLNCDUF"/>
</dbReference>
<reference evidence="11" key="1">
    <citation type="submission" date="2025-08" db="UniProtKB">
        <authorList>
            <consortium name="Ensembl"/>
        </authorList>
    </citation>
    <scope>IDENTIFICATION</scope>
</reference>
<organism evidence="11 12">
    <name type="scientific">Gadus morhua</name>
    <name type="common">Atlantic cod</name>
    <dbReference type="NCBI Taxonomy" id="8049"/>
    <lineage>
        <taxon>Eukaryota</taxon>
        <taxon>Metazoa</taxon>
        <taxon>Chordata</taxon>
        <taxon>Craniata</taxon>
        <taxon>Vertebrata</taxon>
        <taxon>Euteleostomi</taxon>
        <taxon>Actinopterygii</taxon>
        <taxon>Neopterygii</taxon>
        <taxon>Teleostei</taxon>
        <taxon>Neoteleostei</taxon>
        <taxon>Acanthomorphata</taxon>
        <taxon>Zeiogadaria</taxon>
        <taxon>Gadariae</taxon>
        <taxon>Gadiformes</taxon>
        <taxon>Gadoidei</taxon>
        <taxon>Gadidae</taxon>
        <taxon>Gadus</taxon>
    </lineage>
</organism>
<dbReference type="Gene3D" id="4.10.830.40">
    <property type="match status" value="1"/>
</dbReference>
<dbReference type="InterPro" id="IPR003879">
    <property type="entry name" value="Butyrophylin_SPRY"/>
</dbReference>
<keyword evidence="1" id="KW-0399">Innate immunity</keyword>
<evidence type="ECO:0000313" key="11">
    <source>
        <dbReference type="Ensembl" id="ENSGMOP00000053076.1"/>
    </source>
</evidence>
<dbReference type="InterPro" id="IPR058030">
    <property type="entry name" value="TRIM8/14/16/25/29/45/65_CC"/>
</dbReference>
<reference evidence="11" key="2">
    <citation type="submission" date="2025-09" db="UniProtKB">
        <authorList>
            <consortium name="Ensembl"/>
        </authorList>
    </citation>
    <scope>IDENTIFICATION</scope>
</reference>
<dbReference type="Pfam" id="PF00643">
    <property type="entry name" value="zf-B_box"/>
    <property type="match status" value="1"/>
</dbReference>
<dbReference type="GO" id="GO:0008270">
    <property type="term" value="F:zinc ion binding"/>
    <property type="evidence" value="ECO:0007669"/>
    <property type="project" value="UniProtKB-KW"/>
</dbReference>